<evidence type="ECO:0000259" key="1">
    <source>
        <dbReference type="Pfam" id="PF00583"/>
    </source>
</evidence>
<dbReference type="EMBL" id="LKCW01000096">
    <property type="protein sequence ID" value="KPM39858.1"/>
    <property type="molecule type" value="Genomic_DNA"/>
</dbReference>
<protein>
    <recommendedName>
        <fullName evidence="1">N-acetyltransferase domain-containing protein</fullName>
    </recommendedName>
</protein>
<evidence type="ECO:0000313" key="3">
    <source>
        <dbReference type="Proteomes" id="UP000050424"/>
    </source>
</evidence>
<organism evidence="2 3">
    <name type="scientific">Neonectria ditissima</name>
    <dbReference type="NCBI Taxonomy" id="78410"/>
    <lineage>
        <taxon>Eukaryota</taxon>
        <taxon>Fungi</taxon>
        <taxon>Dikarya</taxon>
        <taxon>Ascomycota</taxon>
        <taxon>Pezizomycotina</taxon>
        <taxon>Sordariomycetes</taxon>
        <taxon>Hypocreomycetidae</taxon>
        <taxon>Hypocreales</taxon>
        <taxon>Nectriaceae</taxon>
        <taxon>Neonectria</taxon>
    </lineage>
</organism>
<dbReference type="Gene3D" id="3.40.630.30">
    <property type="match status" value="1"/>
</dbReference>
<dbReference type="CDD" id="cd04301">
    <property type="entry name" value="NAT_SF"/>
    <property type="match status" value="1"/>
</dbReference>
<reference evidence="2 3" key="1">
    <citation type="submission" date="2015-09" db="EMBL/GenBank/DDBJ databases">
        <title>Draft genome of a European isolate of the apple canker pathogen Neonectria ditissima.</title>
        <authorList>
            <person name="Gomez-Cortecero A."/>
            <person name="Harrison R.J."/>
            <person name="Armitage A.D."/>
        </authorList>
    </citation>
    <scope>NUCLEOTIDE SEQUENCE [LARGE SCALE GENOMIC DNA]</scope>
    <source>
        <strain evidence="2 3">R09/05</strain>
    </source>
</reference>
<dbReference type="Proteomes" id="UP000050424">
    <property type="component" value="Unassembled WGS sequence"/>
</dbReference>
<dbReference type="GO" id="GO:0016747">
    <property type="term" value="F:acyltransferase activity, transferring groups other than amino-acyl groups"/>
    <property type="evidence" value="ECO:0007669"/>
    <property type="project" value="InterPro"/>
</dbReference>
<dbReference type="AlphaFoldDB" id="A0A0P7AZI3"/>
<dbReference type="OrthoDB" id="2326446at2759"/>
<comment type="caution">
    <text evidence="2">The sequence shown here is derived from an EMBL/GenBank/DDBJ whole genome shotgun (WGS) entry which is preliminary data.</text>
</comment>
<feature type="domain" description="N-acetyltransferase" evidence="1">
    <location>
        <begin position="80"/>
        <end position="150"/>
    </location>
</feature>
<keyword evidence="3" id="KW-1185">Reference proteome</keyword>
<dbReference type="InterPro" id="IPR000182">
    <property type="entry name" value="GNAT_dom"/>
</dbReference>
<evidence type="ECO:0000313" key="2">
    <source>
        <dbReference type="EMBL" id="KPM39858.1"/>
    </source>
</evidence>
<dbReference type="Pfam" id="PF00583">
    <property type="entry name" value="Acetyltransf_1"/>
    <property type="match status" value="1"/>
</dbReference>
<accession>A0A0P7AZI3</accession>
<name>A0A0P7AZI3_9HYPO</name>
<dbReference type="InterPro" id="IPR016181">
    <property type="entry name" value="Acyl_CoA_acyltransferase"/>
</dbReference>
<dbReference type="STRING" id="78410.A0A0P7AZI3"/>
<gene>
    <name evidence="2" type="ORF">AK830_g6699</name>
</gene>
<sequence>MSSNNLVRLIPWDPNSSKHVDMLLQQREDCGWDSEKIPLWQEMQISGLKCIFWIEKAPLQDTSASIRGISRRPTQEQFYPVGHISLDSINPGTDVFNLDLPSKGVYWIKTFYVSKALRSKGIGRASMDVVESMAVDKPLCARTLALDTVHKDTGIALAIAATGEPPKMTNQGWYERRGYKLIKVVKDFYKASPEEIARSAPELFTVFLKKDIA</sequence>
<dbReference type="SUPFAM" id="SSF55729">
    <property type="entry name" value="Acyl-CoA N-acyltransferases (Nat)"/>
    <property type="match status" value="1"/>
</dbReference>
<proteinExistence type="predicted"/>